<proteinExistence type="predicted"/>
<accession>A0A3R9EAW1</accession>
<dbReference type="Pfam" id="PF11750">
    <property type="entry name" value="DUF3307"/>
    <property type="match status" value="1"/>
</dbReference>
<keyword evidence="1" id="KW-1133">Transmembrane helix</keyword>
<feature type="transmembrane region" description="Helical" evidence="1">
    <location>
        <begin position="35"/>
        <end position="51"/>
    </location>
</feature>
<sequence>MLFLSLIIAHLLADFYLQTDKMVQEKLKNIKKHILHHYLLTTVVLSAGWFLSGDHQPLLRAVVWPAMFIAGTHLVIDLVKIKMVDEYTNRENFSKLWFFILDQLLHLVMIMIAIQLFYGMPLVSNFSRFIELLFEEGRQLSTGSSILFFVVILILGTSVSGHLIRILLGSLPGQLLTFEGKYTFKNELKESGYPKKRMSDQGLSEQYSYMVFNKHDMSRGKLIGYIERLLVILLTYYGSYPAIAFIVTAKSIARFKQMDDRDWAEYFLLGTLTSMFLGIVLGILLREVLN</sequence>
<evidence type="ECO:0000256" key="1">
    <source>
        <dbReference type="SAM" id="Phobius"/>
    </source>
</evidence>
<dbReference type="InterPro" id="IPR021737">
    <property type="entry name" value="Phage_phiKZ_Orf197"/>
</dbReference>
<feature type="transmembrane region" description="Helical" evidence="1">
    <location>
        <begin position="146"/>
        <end position="168"/>
    </location>
</feature>
<gene>
    <name evidence="2" type="ORF">EJA10_14995</name>
</gene>
<feature type="transmembrane region" description="Helical" evidence="1">
    <location>
        <begin position="96"/>
        <end position="118"/>
    </location>
</feature>
<protein>
    <submittedName>
        <fullName evidence="2">DUF3307 domain-containing protein</fullName>
    </submittedName>
</protein>
<name>A0A3R9EAW1_9BACI</name>
<feature type="transmembrane region" description="Helical" evidence="1">
    <location>
        <begin position="58"/>
        <end position="76"/>
    </location>
</feature>
<evidence type="ECO:0000313" key="2">
    <source>
        <dbReference type="EMBL" id="RSD26130.1"/>
    </source>
</evidence>
<comment type="caution">
    <text evidence="2">The sequence shown here is derived from an EMBL/GenBank/DDBJ whole genome shotgun (WGS) entry which is preliminary data.</text>
</comment>
<feature type="transmembrane region" description="Helical" evidence="1">
    <location>
        <begin position="266"/>
        <end position="285"/>
    </location>
</feature>
<keyword evidence="1" id="KW-0812">Transmembrane</keyword>
<dbReference type="EMBL" id="RSFW01000017">
    <property type="protein sequence ID" value="RSD26130.1"/>
    <property type="molecule type" value="Genomic_DNA"/>
</dbReference>
<reference evidence="3" key="1">
    <citation type="submission" date="2018-12" db="EMBL/GenBank/DDBJ databases">
        <title>Bacillus chawlae sp. nov., Bacillus glennii sp. nov., and Bacillus saganii sp. nov. Isolated from the Vehicle Assembly Building at Kennedy Space Center where the Viking Spacecraft were Assembled.</title>
        <authorList>
            <person name="Seuylemezian A."/>
            <person name="Vaishampayan P."/>
        </authorList>
    </citation>
    <scope>NUCLEOTIDE SEQUENCE [LARGE SCALE GENOMIC DNA]</scope>
    <source>
        <strain evidence="3">DSM 13966</strain>
    </source>
</reference>
<feature type="transmembrane region" description="Helical" evidence="1">
    <location>
        <begin position="222"/>
        <end position="246"/>
    </location>
</feature>
<evidence type="ECO:0000313" key="3">
    <source>
        <dbReference type="Proteomes" id="UP000279911"/>
    </source>
</evidence>
<dbReference type="Proteomes" id="UP000279911">
    <property type="component" value="Unassembled WGS sequence"/>
</dbReference>
<dbReference type="AlphaFoldDB" id="A0A3R9EAW1"/>
<keyword evidence="1" id="KW-0472">Membrane</keyword>
<dbReference type="OrthoDB" id="5122730at2"/>
<organism evidence="2 3">
    <name type="scientific">Mesobacillus subterraneus</name>
    <dbReference type="NCBI Taxonomy" id="285983"/>
    <lineage>
        <taxon>Bacteria</taxon>
        <taxon>Bacillati</taxon>
        <taxon>Bacillota</taxon>
        <taxon>Bacilli</taxon>
        <taxon>Bacillales</taxon>
        <taxon>Bacillaceae</taxon>
        <taxon>Mesobacillus</taxon>
    </lineage>
</organism>